<dbReference type="Pfam" id="PF01895">
    <property type="entry name" value="PhoU"/>
    <property type="match status" value="2"/>
</dbReference>
<dbReference type="InterPro" id="IPR003841">
    <property type="entry name" value="Na/Pi_transpt"/>
</dbReference>
<comment type="subcellular location">
    <subcellularLocation>
        <location evidence="1">Cell membrane</location>
        <topology evidence="1">Multi-pass membrane protein</topology>
    </subcellularLocation>
</comment>
<organism evidence="8 9">
    <name type="scientific">Hydrogeniiclostridium mannosilyticum</name>
    <dbReference type="NCBI Taxonomy" id="2764322"/>
    <lineage>
        <taxon>Bacteria</taxon>
        <taxon>Bacillati</taxon>
        <taxon>Bacillota</taxon>
        <taxon>Clostridia</taxon>
        <taxon>Eubacteriales</taxon>
        <taxon>Acutalibacteraceae</taxon>
        <taxon>Hydrogeniiclostridium</taxon>
    </lineage>
</organism>
<dbReference type="NCBIfam" id="NF037997">
    <property type="entry name" value="Na_Pi_symport"/>
    <property type="match status" value="1"/>
</dbReference>
<evidence type="ECO:0000256" key="1">
    <source>
        <dbReference type="ARBA" id="ARBA00004651"/>
    </source>
</evidence>
<keyword evidence="2" id="KW-1003">Cell membrane</keyword>
<feature type="transmembrane region" description="Helical" evidence="6">
    <location>
        <begin position="136"/>
        <end position="153"/>
    </location>
</feature>
<feature type="transmembrane region" description="Helical" evidence="6">
    <location>
        <begin position="48"/>
        <end position="74"/>
    </location>
</feature>
<dbReference type="GO" id="GO:0005886">
    <property type="term" value="C:plasma membrane"/>
    <property type="evidence" value="ECO:0007669"/>
    <property type="project" value="UniProtKB-SubCell"/>
</dbReference>
<feature type="transmembrane region" description="Helical" evidence="6">
    <location>
        <begin position="173"/>
        <end position="196"/>
    </location>
</feature>
<name>A0A328UB30_9FIRM</name>
<keyword evidence="3 6" id="KW-0812">Transmembrane</keyword>
<feature type="transmembrane region" description="Helical" evidence="6">
    <location>
        <begin position="108"/>
        <end position="124"/>
    </location>
</feature>
<feature type="transmembrane region" description="Helical" evidence="6">
    <location>
        <begin position="81"/>
        <end position="102"/>
    </location>
</feature>
<evidence type="ECO:0000313" key="8">
    <source>
        <dbReference type="EMBL" id="RAQ25501.1"/>
    </source>
</evidence>
<dbReference type="GO" id="GO:0044341">
    <property type="term" value="P:sodium-dependent phosphate transport"/>
    <property type="evidence" value="ECO:0007669"/>
    <property type="project" value="InterPro"/>
</dbReference>
<keyword evidence="9" id="KW-1185">Reference proteome</keyword>
<evidence type="ECO:0000256" key="4">
    <source>
        <dbReference type="ARBA" id="ARBA00022989"/>
    </source>
</evidence>
<proteinExistence type="predicted"/>
<dbReference type="PANTHER" id="PTHR10010">
    <property type="entry name" value="SOLUTE CARRIER FAMILY 34 SODIUM PHOSPHATE , MEMBER 2-RELATED"/>
    <property type="match status" value="1"/>
</dbReference>
<dbReference type="EMBL" id="QLYR01000008">
    <property type="protein sequence ID" value="RAQ25501.1"/>
    <property type="molecule type" value="Genomic_DNA"/>
</dbReference>
<feature type="transmembrane region" description="Helical" evidence="6">
    <location>
        <begin position="244"/>
        <end position="269"/>
    </location>
</feature>
<protein>
    <submittedName>
        <fullName evidence="8">Sodium-dependent phosphate transporter</fullName>
    </submittedName>
</protein>
<dbReference type="PANTHER" id="PTHR10010:SF46">
    <property type="entry name" value="SODIUM-DEPENDENT PHOSPHATE TRANSPORT PROTEIN 2B"/>
    <property type="match status" value="1"/>
</dbReference>
<accession>A0A328UB30</accession>
<dbReference type="Gene3D" id="1.20.58.220">
    <property type="entry name" value="Phosphate transport system protein phou homolog 2, domain 2"/>
    <property type="match status" value="1"/>
</dbReference>
<gene>
    <name evidence="8" type="ORF">DPQ25_10790</name>
</gene>
<evidence type="ECO:0000259" key="7">
    <source>
        <dbReference type="Pfam" id="PF01895"/>
    </source>
</evidence>
<evidence type="ECO:0000256" key="2">
    <source>
        <dbReference type="ARBA" id="ARBA00022475"/>
    </source>
</evidence>
<dbReference type="InterPro" id="IPR004633">
    <property type="entry name" value="NaPi_cotrn-rel/YqeW-like"/>
</dbReference>
<dbReference type="GO" id="GO:0005436">
    <property type="term" value="F:sodium:phosphate symporter activity"/>
    <property type="evidence" value="ECO:0007669"/>
    <property type="project" value="InterPro"/>
</dbReference>
<evidence type="ECO:0000256" key="5">
    <source>
        <dbReference type="ARBA" id="ARBA00023136"/>
    </source>
</evidence>
<evidence type="ECO:0000256" key="6">
    <source>
        <dbReference type="SAM" id="Phobius"/>
    </source>
</evidence>
<comment type="caution">
    <text evidence="8">The sequence shown here is derived from an EMBL/GenBank/DDBJ whole genome shotgun (WGS) entry which is preliminary data.</text>
</comment>
<dbReference type="SUPFAM" id="SSF109755">
    <property type="entry name" value="PhoU-like"/>
    <property type="match status" value="1"/>
</dbReference>
<dbReference type="Proteomes" id="UP000249377">
    <property type="component" value="Unassembled WGS sequence"/>
</dbReference>
<feature type="domain" description="PhoU" evidence="7">
    <location>
        <begin position="343"/>
        <end position="429"/>
    </location>
</feature>
<evidence type="ECO:0000256" key="3">
    <source>
        <dbReference type="ARBA" id="ARBA00022692"/>
    </source>
</evidence>
<dbReference type="Pfam" id="PF02690">
    <property type="entry name" value="Na_Pi_cotrans"/>
    <property type="match status" value="1"/>
</dbReference>
<dbReference type="InterPro" id="IPR026022">
    <property type="entry name" value="PhoU_dom"/>
</dbReference>
<reference evidence="8 9" key="1">
    <citation type="submission" date="2018-06" db="EMBL/GenBank/DDBJ databases">
        <title>Noncontiguous genome sequence of Ruminococcaceae bacterium ASD2818.</title>
        <authorList>
            <person name="Chaplin A.V."/>
            <person name="Sokolova S.R."/>
            <person name="Kochetkova T.O."/>
            <person name="Goltsov A.Y."/>
            <person name="Trofimov D.Y."/>
            <person name="Efimov B.A."/>
        </authorList>
    </citation>
    <scope>NUCLEOTIDE SEQUENCE [LARGE SCALE GENOMIC DNA]</scope>
    <source>
        <strain evidence="8 9">ASD2818</strain>
    </source>
</reference>
<dbReference type="InterPro" id="IPR038078">
    <property type="entry name" value="PhoU-like_sf"/>
</dbReference>
<keyword evidence="4 6" id="KW-1133">Transmembrane helix</keyword>
<sequence length="558" mass="60611">MTLENVMTLLCGLGLFLYGMKLMGEGLELAAGSKLKNLVERLTTNKYMGALIGLLVTAVIQSSSATTVMVVGFVNAGIMQLGQAVGVIMGANIGTTVTGFMIAIKLNQIAPLAIFTGVVIMMFCKKNFQKHIGQIITGFGILFFGMTLMSTAMEPLSESELFINLVSQLQNPFLGLLVGMVFTAIIQSSSASIGVLQALAASGVTTLNTSVFVIYGQNIGTCITALLSCIGTTKTAKRTAAVHLLFNVIGAALFTVLTICLPLVSWVQMLFPDNVMMQISFIHILFNVITTAILLPLSNYLVKLACTIIPGEDKKVEAMSLHYLDPRILQTPPIAVAQVLKEVERMGTLAQGNFNRSMEALLEKDPAKIQEIAETEGIINYLNQQVTEYLVKINALDLEDNDRDVVGALFHVVNDYERVGDHSENIAEQAQILIGGKADLSPLATQELQAMRKAVTEILNDAYKLFITGSGDHELAFKVNNEEEYIDTETDRLKDEHIERLNSGACSAQSGAVYNDVLINLERIADHATNIAFSLQNTKHKPIRTGVKKEPYQPEASV</sequence>
<dbReference type="RefSeq" id="WP_112333193.1">
    <property type="nucleotide sequence ID" value="NZ_QLYR01000008.1"/>
</dbReference>
<feature type="domain" description="PhoU" evidence="7">
    <location>
        <begin position="450"/>
        <end position="532"/>
    </location>
</feature>
<dbReference type="AlphaFoldDB" id="A0A328UB30"/>
<feature type="transmembrane region" description="Helical" evidence="6">
    <location>
        <begin position="275"/>
        <end position="295"/>
    </location>
</feature>
<dbReference type="NCBIfam" id="TIGR00704">
    <property type="entry name" value="NaPi_cotrn_rel"/>
    <property type="match status" value="1"/>
</dbReference>
<evidence type="ECO:0000313" key="9">
    <source>
        <dbReference type="Proteomes" id="UP000249377"/>
    </source>
</evidence>
<keyword evidence="5 6" id="KW-0472">Membrane</keyword>